<name>A0ABN0Z8G5_9BACI</name>
<dbReference type="Gene3D" id="3.20.20.80">
    <property type="entry name" value="Glycosidases"/>
    <property type="match status" value="1"/>
</dbReference>
<accession>A0ABN0Z8G5</accession>
<dbReference type="Gene3D" id="2.60.40.1180">
    <property type="entry name" value="Golgi alpha-mannosidase II"/>
    <property type="match status" value="1"/>
</dbReference>
<feature type="chain" id="PRO_5046024645" description="Glycosyl hydrolase family 13 catalytic domain-containing protein" evidence="2">
    <location>
        <begin position="26"/>
        <end position="501"/>
    </location>
</feature>
<dbReference type="Pfam" id="PF00128">
    <property type="entry name" value="Alpha-amylase"/>
    <property type="match status" value="1"/>
</dbReference>
<dbReference type="Pfam" id="PF22026">
    <property type="entry name" value="Alpha-amylase_C_2"/>
    <property type="match status" value="1"/>
</dbReference>
<feature type="transmembrane region" description="Helical" evidence="1">
    <location>
        <begin position="470"/>
        <end position="490"/>
    </location>
</feature>
<dbReference type="InterPro" id="IPR006047">
    <property type="entry name" value="GH13_cat_dom"/>
</dbReference>
<keyword evidence="1" id="KW-0812">Transmembrane</keyword>
<dbReference type="SUPFAM" id="SSF51011">
    <property type="entry name" value="Glycosyl hydrolase domain"/>
    <property type="match status" value="1"/>
</dbReference>
<dbReference type="PANTHER" id="PTHR10357">
    <property type="entry name" value="ALPHA-AMYLASE FAMILY MEMBER"/>
    <property type="match status" value="1"/>
</dbReference>
<organism evidence="4 5">
    <name type="scientific">Lentibacillus halophilus</name>
    <dbReference type="NCBI Taxonomy" id="295065"/>
    <lineage>
        <taxon>Bacteria</taxon>
        <taxon>Bacillati</taxon>
        <taxon>Bacillota</taxon>
        <taxon>Bacilli</taxon>
        <taxon>Bacillales</taxon>
        <taxon>Bacillaceae</taxon>
        <taxon>Lentibacillus</taxon>
    </lineage>
</organism>
<keyword evidence="1" id="KW-1133">Transmembrane helix</keyword>
<evidence type="ECO:0000259" key="3">
    <source>
        <dbReference type="SMART" id="SM00642"/>
    </source>
</evidence>
<dbReference type="InterPro" id="IPR017853">
    <property type="entry name" value="GH"/>
</dbReference>
<dbReference type="EMBL" id="BAAADM010000035">
    <property type="protein sequence ID" value="GAA0438064.1"/>
    <property type="molecule type" value="Genomic_DNA"/>
</dbReference>
<dbReference type="Proteomes" id="UP001501459">
    <property type="component" value="Unassembled WGS sequence"/>
</dbReference>
<evidence type="ECO:0000256" key="1">
    <source>
        <dbReference type="SAM" id="Phobius"/>
    </source>
</evidence>
<evidence type="ECO:0000313" key="5">
    <source>
        <dbReference type="Proteomes" id="UP001501459"/>
    </source>
</evidence>
<evidence type="ECO:0000313" key="4">
    <source>
        <dbReference type="EMBL" id="GAA0438064.1"/>
    </source>
</evidence>
<sequence>MRFLAITILLTAVMLTTGTVDPAAAENETEMVNDEIFYNILVDRFNNGNQSQDVPIDLNDPGAFHGGDLQGVIDKLGHLKEMGYTTLILSPIMDNAPGGYHGYWVENFRKIDPHYGTMKDLKKLVQEAHNRDMKVVLEFVTNYVAETSPMLDEPNKADWVQDTNPEVSQRWLGKTKKLDQTNPEVQSFLKQTVDFWMDETDIDGYRFHAADKANQAFLQKLTDHINQKDASFMQLADILDPDDYNGDLAELTHMSAVDAPGLHNPMSKTIANPGAPVKDVYDAWQADGKPKSLNYLDNKHTERFTKRLVNNGRNPLTTWKLALTYLYTAPGAPMILQGSEIPMAGKNFPDKQRMVQWNSADDDLQTFTGRIATIRSKFPALKYGDYELAGSDGAMSVFSRSFQGETVYIAINNDTHSRSVTLDNIPDDKQLKGLLEDHLVRADEEGTYRIGLAREKAEVYVTENDTGLNWLVIVPFAGIFVIFIAGIIWLSRKQKSGKANA</sequence>
<feature type="domain" description="Glycosyl hydrolase family 13 catalytic" evidence="3">
    <location>
        <begin position="39"/>
        <end position="375"/>
    </location>
</feature>
<keyword evidence="1" id="KW-0472">Membrane</keyword>
<protein>
    <recommendedName>
        <fullName evidence="3">Glycosyl hydrolase family 13 catalytic domain-containing protein</fullName>
    </recommendedName>
</protein>
<proteinExistence type="predicted"/>
<dbReference type="SUPFAM" id="SSF51445">
    <property type="entry name" value="(Trans)glycosidases"/>
    <property type="match status" value="1"/>
</dbReference>
<gene>
    <name evidence="4" type="ORF">GCM10008983_13720</name>
</gene>
<dbReference type="InterPro" id="IPR013780">
    <property type="entry name" value="Glyco_hydro_b"/>
</dbReference>
<dbReference type="SMART" id="SM00642">
    <property type="entry name" value="Aamy"/>
    <property type="match status" value="1"/>
</dbReference>
<comment type="caution">
    <text evidence="4">The sequence shown here is derived from an EMBL/GenBank/DDBJ whole genome shotgun (WGS) entry which is preliminary data.</text>
</comment>
<keyword evidence="5" id="KW-1185">Reference proteome</keyword>
<keyword evidence="2" id="KW-0732">Signal</keyword>
<evidence type="ECO:0000256" key="2">
    <source>
        <dbReference type="SAM" id="SignalP"/>
    </source>
</evidence>
<feature type="signal peptide" evidence="2">
    <location>
        <begin position="1"/>
        <end position="25"/>
    </location>
</feature>
<dbReference type="InterPro" id="IPR054174">
    <property type="entry name" value="Alpha-amylase-like_C"/>
</dbReference>
<dbReference type="RefSeq" id="WP_343752007.1">
    <property type="nucleotide sequence ID" value="NZ_BAAADM010000035.1"/>
</dbReference>
<reference evidence="4 5" key="1">
    <citation type="journal article" date="2019" name="Int. J. Syst. Evol. Microbiol.">
        <title>The Global Catalogue of Microorganisms (GCM) 10K type strain sequencing project: providing services to taxonomists for standard genome sequencing and annotation.</title>
        <authorList>
            <consortium name="The Broad Institute Genomics Platform"/>
            <consortium name="The Broad Institute Genome Sequencing Center for Infectious Disease"/>
            <person name="Wu L."/>
            <person name="Ma J."/>
        </authorList>
    </citation>
    <scope>NUCLEOTIDE SEQUENCE [LARGE SCALE GENOMIC DNA]</scope>
    <source>
        <strain evidence="4 5">JCM 12149</strain>
    </source>
</reference>